<evidence type="ECO:0000313" key="1">
    <source>
        <dbReference type="EMBL" id="MBB4026326.1"/>
    </source>
</evidence>
<keyword evidence="2" id="KW-1185">Reference proteome</keyword>
<reference evidence="1 2" key="1">
    <citation type="submission" date="2020-08" db="EMBL/GenBank/DDBJ databases">
        <title>Genomic Encyclopedia of Type Strains, Phase IV (KMG-IV): sequencing the most valuable type-strain genomes for metagenomic binning, comparative biology and taxonomic classification.</title>
        <authorList>
            <person name="Goeker M."/>
        </authorList>
    </citation>
    <scope>NUCLEOTIDE SEQUENCE [LARGE SCALE GENOMIC DNA]</scope>
    <source>
        <strain evidence="1 2">DSM 105721</strain>
    </source>
</reference>
<sequence>MLGYCVEAVLQRVEVEIRFARERQEYPERYAGSSDDGPLAVWTSNNNKMEIAELMLGIYLAKVLHTPDGMLMEYREVIRLAERAFGVKISNHRELKRDIFKRTNELVIFLKRLIFLIEQERDKKDA</sequence>
<gene>
    <name evidence="1" type="ORF">GGR14_002120</name>
</gene>
<protein>
    <recommendedName>
        <fullName evidence="3">RteC protein</fullName>
    </recommendedName>
</protein>
<evidence type="ECO:0008006" key="3">
    <source>
        <dbReference type="Google" id="ProtNLM"/>
    </source>
</evidence>
<proteinExistence type="predicted"/>
<comment type="caution">
    <text evidence="1">The sequence shown here is derived from an EMBL/GenBank/DDBJ whole genome shotgun (WGS) entry which is preliminary data.</text>
</comment>
<dbReference type="Proteomes" id="UP000546007">
    <property type="component" value="Unassembled WGS sequence"/>
</dbReference>
<dbReference type="AlphaFoldDB" id="A0A7W6HWJ5"/>
<evidence type="ECO:0000313" key="2">
    <source>
        <dbReference type="Proteomes" id="UP000546007"/>
    </source>
</evidence>
<accession>A0A7W6HWJ5</accession>
<dbReference type="RefSeq" id="WP_124317132.1">
    <property type="nucleotide sequence ID" value="NZ_AP028155.1"/>
</dbReference>
<name>A0A7W6HWJ5_9BACT</name>
<dbReference type="GeneID" id="93102034"/>
<organism evidence="1 2">
    <name type="scientific">Butyricimonas faecihominis</name>
    <dbReference type="NCBI Taxonomy" id="1472416"/>
    <lineage>
        <taxon>Bacteria</taxon>
        <taxon>Pseudomonadati</taxon>
        <taxon>Bacteroidota</taxon>
        <taxon>Bacteroidia</taxon>
        <taxon>Bacteroidales</taxon>
        <taxon>Odoribacteraceae</taxon>
        <taxon>Butyricimonas</taxon>
    </lineage>
</organism>
<dbReference type="EMBL" id="JACIES010000005">
    <property type="protein sequence ID" value="MBB4026326.1"/>
    <property type="molecule type" value="Genomic_DNA"/>
</dbReference>